<dbReference type="EMBL" id="JACHEO010000002">
    <property type="protein sequence ID" value="MBB5346868.1"/>
    <property type="molecule type" value="Genomic_DNA"/>
</dbReference>
<reference evidence="7 8" key="1">
    <citation type="submission" date="2020-08" db="EMBL/GenBank/DDBJ databases">
        <title>Genomic Encyclopedia of Type Strains, Phase IV (KMG-IV): sequencing the most valuable type-strain genomes for metagenomic binning, comparative biology and taxonomic classification.</title>
        <authorList>
            <person name="Goeker M."/>
        </authorList>
    </citation>
    <scope>NUCLEOTIDE SEQUENCE [LARGE SCALE GENOMIC DNA]</scope>
    <source>
        <strain evidence="7 8">DSM 28570</strain>
    </source>
</reference>
<dbReference type="PANTHER" id="PTHR41299">
    <property type="entry name" value="THIAMINE PYROPHOSPHOKINASE"/>
    <property type="match status" value="1"/>
</dbReference>
<dbReference type="SUPFAM" id="SSF63999">
    <property type="entry name" value="Thiamin pyrophosphokinase, catalytic domain"/>
    <property type="match status" value="1"/>
</dbReference>
<dbReference type="AlphaFoldDB" id="A0A840UVX6"/>
<dbReference type="GO" id="GO:0030975">
    <property type="term" value="F:thiamine binding"/>
    <property type="evidence" value="ECO:0007669"/>
    <property type="project" value="InterPro"/>
</dbReference>
<dbReference type="InterPro" id="IPR036371">
    <property type="entry name" value="TPK_B1-bd_sf"/>
</dbReference>
<dbReference type="GO" id="GO:0004788">
    <property type="term" value="F:thiamine diphosphokinase activity"/>
    <property type="evidence" value="ECO:0007669"/>
    <property type="project" value="UniProtKB-UniRule"/>
</dbReference>
<evidence type="ECO:0000313" key="8">
    <source>
        <dbReference type="Proteomes" id="UP000539642"/>
    </source>
</evidence>
<dbReference type="Pfam" id="PF04265">
    <property type="entry name" value="TPK_B1_binding"/>
    <property type="match status" value="1"/>
</dbReference>
<evidence type="ECO:0000259" key="6">
    <source>
        <dbReference type="SMART" id="SM00983"/>
    </source>
</evidence>
<dbReference type="Pfam" id="PF04263">
    <property type="entry name" value="TPK_catalytic"/>
    <property type="match status" value="1"/>
</dbReference>
<dbReference type="NCBIfam" id="TIGR01378">
    <property type="entry name" value="thi_PPkinase"/>
    <property type="match status" value="1"/>
</dbReference>
<keyword evidence="2" id="KW-0547">Nucleotide-binding</keyword>
<organism evidence="7 8">
    <name type="scientific">Desulfoprunum benzoelyticum</name>
    <dbReference type="NCBI Taxonomy" id="1506996"/>
    <lineage>
        <taxon>Bacteria</taxon>
        <taxon>Pseudomonadati</taxon>
        <taxon>Thermodesulfobacteriota</taxon>
        <taxon>Desulfobulbia</taxon>
        <taxon>Desulfobulbales</taxon>
        <taxon>Desulfobulbaceae</taxon>
        <taxon>Desulfoprunum</taxon>
    </lineage>
</organism>
<proteinExistence type="predicted"/>
<dbReference type="SUPFAM" id="SSF63862">
    <property type="entry name" value="Thiamin pyrophosphokinase, substrate-binding domain"/>
    <property type="match status" value="1"/>
</dbReference>
<dbReference type="InterPro" id="IPR053149">
    <property type="entry name" value="TPK"/>
</dbReference>
<dbReference type="SMART" id="SM00983">
    <property type="entry name" value="TPK_B1_binding"/>
    <property type="match status" value="1"/>
</dbReference>
<evidence type="ECO:0000256" key="3">
    <source>
        <dbReference type="ARBA" id="ARBA00022777"/>
    </source>
</evidence>
<dbReference type="GO" id="GO:0005524">
    <property type="term" value="F:ATP binding"/>
    <property type="evidence" value="ECO:0007669"/>
    <property type="project" value="UniProtKB-KW"/>
</dbReference>
<protein>
    <recommendedName>
        <fullName evidence="5">Thiamine diphosphokinase</fullName>
        <ecNumber evidence="5">2.7.6.2</ecNumber>
    </recommendedName>
</protein>
<dbReference type="InterPro" id="IPR007371">
    <property type="entry name" value="TPK_catalytic"/>
</dbReference>
<comment type="caution">
    <text evidence="7">The sequence shown here is derived from an EMBL/GenBank/DDBJ whole genome shotgun (WGS) entry which is preliminary data.</text>
</comment>
<evidence type="ECO:0000313" key="7">
    <source>
        <dbReference type="EMBL" id="MBB5346868.1"/>
    </source>
</evidence>
<dbReference type="RefSeq" id="WP_183348121.1">
    <property type="nucleotide sequence ID" value="NZ_JACHEO010000002.1"/>
</dbReference>
<dbReference type="Proteomes" id="UP000539642">
    <property type="component" value="Unassembled WGS sequence"/>
</dbReference>
<dbReference type="GO" id="GO:0009229">
    <property type="term" value="P:thiamine diphosphate biosynthetic process"/>
    <property type="evidence" value="ECO:0007669"/>
    <property type="project" value="InterPro"/>
</dbReference>
<gene>
    <name evidence="7" type="ORF">HNQ81_000578</name>
</gene>
<dbReference type="InterPro" id="IPR007373">
    <property type="entry name" value="Thiamin_PyroPKinase_B1-bd"/>
</dbReference>
<keyword evidence="1 7" id="KW-0808">Transferase</keyword>
<evidence type="ECO:0000256" key="1">
    <source>
        <dbReference type="ARBA" id="ARBA00022679"/>
    </source>
</evidence>
<dbReference type="CDD" id="cd07995">
    <property type="entry name" value="TPK"/>
    <property type="match status" value="1"/>
</dbReference>
<dbReference type="GO" id="GO:0006772">
    <property type="term" value="P:thiamine metabolic process"/>
    <property type="evidence" value="ECO:0007669"/>
    <property type="project" value="UniProtKB-UniRule"/>
</dbReference>
<keyword evidence="4" id="KW-0067">ATP-binding</keyword>
<dbReference type="InterPro" id="IPR036759">
    <property type="entry name" value="TPK_catalytic_sf"/>
</dbReference>
<evidence type="ECO:0000256" key="2">
    <source>
        <dbReference type="ARBA" id="ARBA00022741"/>
    </source>
</evidence>
<keyword evidence="3 7" id="KW-0418">Kinase</keyword>
<dbReference type="InterPro" id="IPR006282">
    <property type="entry name" value="Thi_PPkinase"/>
</dbReference>
<accession>A0A840UVX6</accession>
<name>A0A840UVX6_9BACT</name>
<dbReference type="Gene3D" id="3.40.50.10240">
    <property type="entry name" value="Thiamin pyrophosphokinase, catalytic domain"/>
    <property type="match status" value="1"/>
</dbReference>
<dbReference type="GO" id="GO:0016301">
    <property type="term" value="F:kinase activity"/>
    <property type="evidence" value="ECO:0007669"/>
    <property type="project" value="UniProtKB-KW"/>
</dbReference>
<sequence>MKCTIFANGPFSPDARIDPKMLRHDYVIATDGGALHCHALGLTPDLVVGDMDSIPQWLLDEFRQQGVETRTYPERKDHTDLELAIDLAIERGMTDLTILAALGQRWDMSIAAVMLLTTPRFAGLRIILRDGPTDLFCLRGRQRLDLAAVPGARLSLIPLGGPALGVTLQGLEYPLADHCIPMGSTLGISNVVTRPEVSIEVREGLLLCLVEEPGPA</sequence>
<evidence type="ECO:0000256" key="5">
    <source>
        <dbReference type="NCBIfam" id="TIGR01378"/>
    </source>
</evidence>
<feature type="domain" description="Thiamin pyrophosphokinase thiamin-binding" evidence="6">
    <location>
        <begin position="140"/>
        <end position="207"/>
    </location>
</feature>
<keyword evidence="8" id="KW-1185">Reference proteome</keyword>
<dbReference type="EC" id="2.7.6.2" evidence="5"/>
<evidence type="ECO:0000256" key="4">
    <source>
        <dbReference type="ARBA" id="ARBA00022840"/>
    </source>
</evidence>
<dbReference type="PANTHER" id="PTHR41299:SF1">
    <property type="entry name" value="THIAMINE PYROPHOSPHOKINASE"/>
    <property type="match status" value="1"/>
</dbReference>